<dbReference type="Pfam" id="PF00189">
    <property type="entry name" value="Ribosomal_S3_C"/>
    <property type="match status" value="1"/>
</dbReference>
<dbReference type="InterPro" id="IPR001351">
    <property type="entry name" value="Ribosomal_uS3_C"/>
</dbReference>
<dbReference type="PANTHER" id="PTHR11760">
    <property type="entry name" value="30S/40S RIBOSOMAL PROTEIN S3"/>
    <property type="match status" value="1"/>
</dbReference>
<evidence type="ECO:0000256" key="7">
    <source>
        <dbReference type="ARBA" id="ARBA00035257"/>
    </source>
</evidence>
<dbReference type="InterPro" id="IPR036419">
    <property type="entry name" value="Ribosomal_S3_C_sf"/>
</dbReference>
<keyword evidence="4 8" id="KW-0689">Ribosomal protein</keyword>
<dbReference type="CDD" id="cd02412">
    <property type="entry name" value="KH-II_30S_S3"/>
    <property type="match status" value="1"/>
</dbReference>
<feature type="domain" description="KH type-2" evidence="11">
    <location>
        <begin position="38"/>
        <end position="107"/>
    </location>
</feature>
<dbReference type="Gene3D" id="3.30.1140.32">
    <property type="entry name" value="Ribosomal protein S3, C-terminal domain"/>
    <property type="match status" value="1"/>
</dbReference>
<evidence type="ECO:0000256" key="4">
    <source>
        <dbReference type="ARBA" id="ARBA00022980"/>
    </source>
</evidence>
<dbReference type="InterPro" id="IPR009019">
    <property type="entry name" value="KH_sf_prok-type"/>
</dbReference>
<dbReference type="InterPro" id="IPR057258">
    <property type="entry name" value="Ribosomal_uS3"/>
</dbReference>
<dbReference type="SMART" id="SM00322">
    <property type="entry name" value="KH"/>
    <property type="match status" value="1"/>
</dbReference>
<dbReference type="Proteomes" id="UP001560267">
    <property type="component" value="Unassembled WGS sequence"/>
</dbReference>
<evidence type="ECO:0000256" key="6">
    <source>
        <dbReference type="ARBA" id="ARBA00024998"/>
    </source>
</evidence>
<dbReference type="PANTHER" id="PTHR11760:SF19">
    <property type="entry name" value="SMALL RIBOSOMAL SUBUNIT PROTEIN US3C"/>
    <property type="match status" value="1"/>
</dbReference>
<evidence type="ECO:0000256" key="2">
    <source>
        <dbReference type="ARBA" id="ARBA00022730"/>
    </source>
</evidence>
<dbReference type="InterPro" id="IPR005704">
    <property type="entry name" value="Ribosomal_uS3_bac-typ"/>
</dbReference>
<evidence type="ECO:0000256" key="8">
    <source>
        <dbReference type="HAMAP-Rule" id="MF_01309"/>
    </source>
</evidence>
<evidence type="ECO:0000313" key="13">
    <source>
        <dbReference type="Proteomes" id="UP001560267"/>
    </source>
</evidence>
<evidence type="ECO:0000256" key="10">
    <source>
        <dbReference type="SAM" id="MobiDB-lite"/>
    </source>
</evidence>
<dbReference type="NCBIfam" id="TIGR01009">
    <property type="entry name" value="rpsC_bact"/>
    <property type="match status" value="1"/>
</dbReference>
<dbReference type="GO" id="GO:0005840">
    <property type="term" value="C:ribosome"/>
    <property type="evidence" value="ECO:0007669"/>
    <property type="project" value="UniProtKB-KW"/>
</dbReference>
<evidence type="ECO:0000259" key="11">
    <source>
        <dbReference type="PROSITE" id="PS50823"/>
    </source>
</evidence>
<comment type="similarity">
    <text evidence="1 8 9">Belongs to the universal ribosomal protein uS3 family.</text>
</comment>
<dbReference type="InterPro" id="IPR018280">
    <property type="entry name" value="Ribosomal_uS3_CS"/>
</dbReference>
<keyword evidence="2 8" id="KW-0699">rRNA-binding</keyword>
<reference evidence="12 13" key="1">
    <citation type="submission" date="2024-07" db="EMBL/GenBank/DDBJ databases">
        <title>Draft Genome Sequence of Ferrimicrobium acidiphilum Strain YE2023, Isolated from a Pulp of Bioleach Reactor.</title>
        <authorList>
            <person name="Elkina Y.A."/>
            <person name="Bulaeva A.G."/>
            <person name="Beletsky A.V."/>
            <person name="Mardanov A.V."/>
        </authorList>
    </citation>
    <scope>NUCLEOTIDE SEQUENCE [LARGE SCALE GENOMIC DNA]</scope>
    <source>
        <strain evidence="12 13">YE2023</strain>
    </source>
</reference>
<evidence type="ECO:0000256" key="3">
    <source>
        <dbReference type="ARBA" id="ARBA00022884"/>
    </source>
</evidence>
<dbReference type="EMBL" id="JBFSHR010000003">
    <property type="protein sequence ID" value="MEX6428525.1"/>
    <property type="molecule type" value="Genomic_DNA"/>
</dbReference>
<keyword evidence="13" id="KW-1185">Reference proteome</keyword>
<dbReference type="Pfam" id="PF07650">
    <property type="entry name" value="KH_2"/>
    <property type="match status" value="1"/>
</dbReference>
<dbReference type="SUPFAM" id="SSF54821">
    <property type="entry name" value="Ribosomal protein S3 C-terminal domain"/>
    <property type="match status" value="1"/>
</dbReference>
<dbReference type="Gene3D" id="3.30.300.20">
    <property type="match status" value="1"/>
</dbReference>
<comment type="caution">
    <text evidence="12">The sequence shown here is derived from an EMBL/GenBank/DDBJ whole genome shotgun (WGS) entry which is preliminary data.</text>
</comment>
<evidence type="ECO:0000256" key="5">
    <source>
        <dbReference type="ARBA" id="ARBA00023274"/>
    </source>
</evidence>
<dbReference type="InterPro" id="IPR004044">
    <property type="entry name" value="KH_dom_type_2"/>
</dbReference>
<comment type="subunit">
    <text evidence="8">Part of the 30S ribosomal subunit. Forms a tight complex with proteins S10 and S14.</text>
</comment>
<dbReference type="PROSITE" id="PS00548">
    <property type="entry name" value="RIBOSOMAL_S3"/>
    <property type="match status" value="1"/>
</dbReference>
<gene>
    <name evidence="8 12" type="primary">rpsC</name>
    <name evidence="12" type="ORF">AB6A68_01530</name>
</gene>
<dbReference type="InterPro" id="IPR015946">
    <property type="entry name" value="KH_dom-like_a/b"/>
</dbReference>
<protein>
    <recommendedName>
        <fullName evidence="7 8">Small ribosomal subunit protein uS3</fullName>
    </recommendedName>
</protein>
<sequence>MGQKVHPYGFRLGVTTDWKSRWYADKDYQKWVIEDYKIRSWLQRELATAAVSRIDIERTRDRLKVDIHTARPGIVIGKKGSEVDRLRKALEKLTGYPRVQLNVEEVRNPELDATLVAQSIADQIARRVSFRRAMKRSIQIVMKEGGKGVTVQCSGRLGGSEMARRETHREGRVPRHTLRADIDFGLREAHTNSGTVGVKVWIYRGDIVPYQVATARVARPSALPERPRRIITAGGGRRRVTEDVAVEEPVEIVAPTVDEPAVPEELERLLAEEEEIERRTKDEGREAPHFKKEVD</sequence>
<dbReference type="PROSITE" id="PS50823">
    <property type="entry name" value="KH_TYPE_2"/>
    <property type="match status" value="1"/>
</dbReference>
<dbReference type="SUPFAM" id="SSF54814">
    <property type="entry name" value="Prokaryotic type KH domain (KH-domain type II)"/>
    <property type="match status" value="1"/>
</dbReference>
<dbReference type="HAMAP" id="MF_01309_B">
    <property type="entry name" value="Ribosomal_uS3_B"/>
    <property type="match status" value="1"/>
</dbReference>
<dbReference type="RefSeq" id="WP_366525874.1">
    <property type="nucleotide sequence ID" value="NZ_JBFSHR010000003.1"/>
</dbReference>
<name>A0ABV3XZU8_9ACTN</name>
<evidence type="ECO:0000256" key="9">
    <source>
        <dbReference type="RuleBase" id="RU003624"/>
    </source>
</evidence>
<dbReference type="InterPro" id="IPR004087">
    <property type="entry name" value="KH_dom"/>
</dbReference>
<accession>A0ABV3XZU8</accession>
<comment type="function">
    <text evidence="6 8">Binds the lower part of the 30S subunit head. Binds mRNA in the 70S ribosome, positioning it for translation.</text>
</comment>
<organism evidence="12 13">
    <name type="scientific">Ferrimicrobium acidiphilum</name>
    <dbReference type="NCBI Taxonomy" id="121039"/>
    <lineage>
        <taxon>Bacteria</taxon>
        <taxon>Bacillati</taxon>
        <taxon>Actinomycetota</taxon>
        <taxon>Acidimicrobiia</taxon>
        <taxon>Acidimicrobiales</taxon>
        <taxon>Acidimicrobiaceae</taxon>
        <taxon>Ferrimicrobium</taxon>
    </lineage>
</organism>
<proteinExistence type="inferred from homology"/>
<feature type="region of interest" description="Disordered" evidence="10">
    <location>
        <begin position="272"/>
        <end position="295"/>
    </location>
</feature>
<keyword evidence="3 8" id="KW-0694">RNA-binding</keyword>
<evidence type="ECO:0000313" key="12">
    <source>
        <dbReference type="EMBL" id="MEX6428525.1"/>
    </source>
</evidence>
<evidence type="ECO:0000256" key="1">
    <source>
        <dbReference type="ARBA" id="ARBA00010761"/>
    </source>
</evidence>
<keyword evidence="5 8" id="KW-0687">Ribonucleoprotein</keyword>